<evidence type="ECO:0008006" key="3">
    <source>
        <dbReference type="Google" id="ProtNLM"/>
    </source>
</evidence>
<dbReference type="Proteomes" id="UP000186058">
    <property type="component" value="Unassembled WGS sequence"/>
</dbReference>
<dbReference type="Gene3D" id="3.90.1150.10">
    <property type="entry name" value="Aspartate Aminotransferase, domain 1"/>
    <property type="match status" value="1"/>
</dbReference>
<organism evidence="1 2">
    <name type="scientific">Paenibacillus helianthi</name>
    <dbReference type="NCBI Taxonomy" id="1349432"/>
    <lineage>
        <taxon>Bacteria</taxon>
        <taxon>Bacillati</taxon>
        <taxon>Bacillota</taxon>
        <taxon>Bacilli</taxon>
        <taxon>Bacillales</taxon>
        <taxon>Paenibacillaceae</taxon>
        <taxon>Paenibacillus</taxon>
    </lineage>
</organism>
<dbReference type="Gene3D" id="3.40.640.10">
    <property type="entry name" value="Type I PLP-dependent aspartate aminotransferase-like (Major domain)"/>
    <property type="match status" value="1"/>
</dbReference>
<dbReference type="Pfam" id="PF01041">
    <property type="entry name" value="DegT_DnrJ_EryC1"/>
    <property type="match status" value="1"/>
</dbReference>
<name>A0ABX3ERZ2_9BACL</name>
<keyword evidence="2" id="KW-1185">Reference proteome</keyword>
<dbReference type="InterPro" id="IPR015421">
    <property type="entry name" value="PyrdxlP-dep_Trfase_major"/>
</dbReference>
<comment type="caution">
    <text evidence="1">The sequence shown here is derived from an EMBL/GenBank/DDBJ whole genome shotgun (WGS) entry which is preliminary data.</text>
</comment>
<dbReference type="InterPro" id="IPR015424">
    <property type="entry name" value="PyrdxlP-dep_Trfase"/>
</dbReference>
<dbReference type="InterPro" id="IPR015422">
    <property type="entry name" value="PyrdxlP-dep_Trfase_small"/>
</dbReference>
<dbReference type="PANTHER" id="PTHR30244:SF34">
    <property type="entry name" value="DTDP-4-AMINO-4,6-DIDEOXYGALACTOSE TRANSAMINASE"/>
    <property type="match status" value="1"/>
</dbReference>
<reference evidence="1 2" key="1">
    <citation type="submission" date="2016-03" db="EMBL/GenBank/DDBJ databases">
        <authorList>
            <person name="Sant'Anna F.H."/>
            <person name="Ambrosini A."/>
            <person name="Souza R."/>
            <person name="Bach E."/>
            <person name="Fernandes G."/>
            <person name="Balsanelli E."/>
            <person name="Baura V.A."/>
            <person name="Souza E.M."/>
            <person name="Passaglia L."/>
        </authorList>
    </citation>
    <scope>NUCLEOTIDE SEQUENCE [LARGE SCALE GENOMIC DNA]</scope>
    <source>
        <strain evidence="1 2">P26E</strain>
    </source>
</reference>
<dbReference type="PANTHER" id="PTHR30244">
    <property type="entry name" value="TRANSAMINASE"/>
    <property type="match status" value="1"/>
</dbReference>
<dbReference type="EMBL" id="LVWI01000010">
    <property type="protein sequence ID" value="OKP90044.1"/>
    <property type="molecule type" value="Genomic_DNA"/>
</dbReference>
<proteinExistence type="predicted"/>
<dbReference type="InterPro" id="IPR000653">
    <property type="entry name" value="DegT/StrS_aminotransferase"/>
</dbReference>
<evidence type="ECO:0000313" key="2">
    <source>
        <dbReference type="Proteomes" id="UP000186058"/>
    </source>
</evidence>
<evidence type="ECO:0000313" key="1">
    <source>
        <dbReference type="EMBL" id="OKP90044.1"/>
    </source>
</evidence>
<accession>A0ABX3ERZ2</accession>
<protein>
    <recommendedName>
        <fullName evidence="3">DegT/DnrJ/EryC1/StrS aminotransferase family protein</fullName>
    </recommendedName>
</protein>
<sequence>MEFNSARSAFKYYLTSQNLESQITVFIPAYIGWSSIEGSGVFDPIKDSNVKYEFYALDTELGIIKNDLFVKINNAPANSILLLIHYFGRPDPNLGMIVKMAKEKNIRIVEDAAHALFSSLIGGSCGGLGDVSIYSLHKMLPIETGGILQINNNETKEINRMVENSYLRSLLSYDLSALAQIRKNNEIYLRDLLLPLHGEVDLLWPELTPNNVYLQTLPVLIKKKSRNDFYFELNKQGFGVVSLYHTMINEINPNHYPESFSLSKCILNLPLHQESKQEDLKDMVNLMINLIN</sequence>
<dbReference type="SUPFAM" id="SSF53383">
    <property type="entry name" value="PLP-dependent transferases"/>
    <property type="match status" value="1"/>
</dbReference>
<gene>
    <name evidence="1" type="ORF">A3844_06000</name>
</gene>